<evidence type="ECO:0000313" key="2">
    <source>
        <dbReference type="EMBL" id="SKB93579.1"/>
    </source>
</evidence>
<dbReference type="InterPro" id="IPR001296">
    <property type="entry name" value="Glyco_trans_1"/>
</dbReference>
<dbReference type="AlphaFoldDB" id="A0A1T5FBN5"/>
<dbReference type="Gene3D" id="3.40.50.2000">
    <property type="entry name" value="Glycogen Phosphorylase B"/>
    <property type="match status" value="1"/>
</dbReference>
<dbReference type="EMBL" id="FUYR01000007">
    <property type="protein sequence ID" value="SKB93579.1"/>
    <property type="molecule type" value="Genomic_DNA"/>
</dbReference>
<dbReference type="PANTHER" id="PTHR46401:SF8">
    <property type="entry name" value="BLL6006 PROTEIN"/>
    <property type="match status" value="1"/>
</dbReference>
<name>A0A1T5FBN5_9SPHI</name>
<dbReference type="RefSeq" id="WP_079704072.1">
    <property type="nucleotide sequence ID" value="NZ_FUYR01000007.1"/>
</dbReference>
<proteinExistence type="predicted"/>
<keyword evidence="3" id="KW-1185">Reference proteome</keyword>
<dbReference type="CDD" id="cd03809">
    <property type="entry name" value="GT4_MtfB-like"/>
    <property type="match status" value="1"/>
</dbReference>
<feature type="domain" description="Glycosyl transferase family 1" evidence="1">
    <location>
        <begin position="211"/>
        <end position="360"/>
    </location>
</feature>
<evidence type="ECO:0000313" key="3">
    <source>
        <dbReference type="Proteomes" id="UP000189981"/>
    </source>
</evidence>
<dbReference type="OrthoDB" id="9801609at2"/>
<protein>
    <submittedName>
        <fullName evidence="2">Glycosyltransferase involved in cell wall bisynthesis</fullName>
    </submittedName>
</protein>
<sequence length="393" mass="44330">MRIVAVLETTLKAGGAHNQSLNALFQMKRICEGQFDLQVIAFDKQTVEVLIDKGFDGVLVQFSLLDKIKVRILNSFFGKYILSAKTLFTFEKKLISCQTDLVYFTGPSLWATHLKKTNYIFTLFDLAHRDFPEFPEVSALGEFQKRDALYFSTISNSYITLTDSKELSNNAGKFYGVNPGRLLHMPYGPSPDLERNSTTVTEVIQFYKLPEVYFFYPAQFWPHKNHIRVLEALSVLNNQGKHYHVVFSGGDKGNIQHILNCAVELSVDSQVHTLGLVPSEHIKGLYQGSCALVMPTYFGPTNLPPLESWSLGVPVIYSSHLAGEAGGAALLIDPDNAESLAEAMETVLDPDVRKDLVSRGYLRLKAVEDERVKCEHELLERLIKFKNRRKCWA</sequence>
<organism evidence="2 3">
    <name type="scientific">Daejeonella lutea</name>
    <dbReference type="NCBI Taxonomy" id="572036"/>
    <lineage>
        <taxon>Bacteria</taxon>
        <taxon>Pseudomonadati</taxon>
        <taxon>Bacteroidota</taxon>
        <taxon>Sphingobacteriia</taxon>
        <taxon>Sphingobacteriales</taxon>
        <taxon>Sphingobacteriaceae</taxon>
        <taxon>Daejeonella</taxon>
    </lineage>
</organism>
<dbReference type="Pfam" id="PF00534">
    <property type="entry name" value="Glycos_transf_1"/>
    <property type="match status" value="1"/>
</dbReference>
<dbReference type="PANTHER" id="PTHR46401">
    <property type="entry name" value="GLYCOSYLTRANSFERASE WBBK-RELATED"/>
    <property type="match status" value="1"/>
</dbReference>
<dbReference type="GO" id="GO:0016757">
    <property type="term" value="F:glycosyltransferase activity"/>
    <property type="evidence" value="ECO:0007669"/>
    <property type="project" value="TreeGrafter"/>
</dbReference>
<reference evidence="3" key="1">
    <citation type="submission" date="2017-02" db="EMBL/GenBank/DDBJ databases">
        <authorList>
            <person name="Varghese N."/>
            <person name="Submissions S."/>
        </authorList>
    </citation>
    <scope>NUCLEOTIDE SEQUENCE [LARGE SCALE GENOMIC DNA]</scope>
    <source>
        <strain evidence="3">DSM 22385</strain>
    </source>
</reference>
<dbReference type="Proteomes" id="UP000189981">
    <property type="component" value="Unassembled WGS sequence"/>
</dbReference>
<dbReference type="SUPFAM" id="SSF53756">
    <property type="entry name" value="UDP-Glycosyltransferase/glycogen phosphorylase"/>
    <property type="match status" value="1"/>
</dbReference>
<dbReference type="STRING" id="572036.SAMN05661099_3574"/>
<evidence type="ECO:0000259" key="1">
    <source>
        <dbReference type="Pfam" id="PF00534"/>
    </source>
</evidence>
<accession>A0A1T5FBN5</accession>
<keyword evidence="2" id="KW-0808">Transferase</keyword>
<gene>
    <name evidence="2" type="ORF">SAMN05661099_3574</name>
</gene>